<dbReference type="Proteomes" id="UP000003645">
    <property type="component" value="Plasmid pLM1"/>
</dbReference>
<organism evidence="1 2">
    <name type="scientific">Limosilactobacillus mucosae LM1</name>
    <dbReference type="NCBI Taxonomy" id="1130798"/>
    <lineage>
        <taxon>Bacteria</taxon>
        <taxon>Bacillati</taxon>
        <taxon>Bacillota</taxon>
        <taxon>Bacilli</taxon>
        <taxon>Lactobacillales</taxon>
        <taxon>Lactobacillaceae</taxon>
        <taxon>Limosilactobacillus</taxon>
    </lineage>
</organism>
<reference evidence="1 2" key="1">
    <citation type="journal article" date="2012" name="J. Bacteriol.">
        <title>Genome sequence of Lactobacillus mucosae LM1, isolated from piglet feces.</title>
        <authorList>
            <person name="Lee J.H."/>
            <person name="Valeriano V.D."/>
            <person name="Shin Y.R."/>
            <person name="Chae J.P."/>
            <person name="Kim G.B."/>
            <person name="Ham J.S."/>
            <person name="Chun J."/>
            <person name="Kang D.K."/>
        </authorList>
    </citation>
    <scope>NUCLEOTIDE SEQUENCE [LARGE SCALE GENOMIC DNA]</scope>
    <source>
        <strain evidence="1 2">LM1</strain>
        <plasmid evidence="1">pLM1</plasmid>
    </source>
</reference>
<name>A0A0D4CNZ4_LIMMU</name>
<dbReference type="EMBL" id="CP011014">
    <property type="protein sequence ID" value="AJT51596.1"/>
    <property type="molecule type" value="Genomic_DNA"/>
</dbReference>
<accession>A0A0D4CNZ4</accession>
<dbReference type="AlphaFoldDB" id="A0A0D4CNZ4"/>
<evidence type="ECO:0000313" key="2">
    <source>
        <dbReference type="Proteomes" id="UP000003645"/>
    </source>
</evidence>
<proteinExistence type="predicted"/>
<dbReference type="RefSeq" id="WP_045025666.1">
    <property type="nucleotide sequence ID" value="NZ_CP011014.1"/>
</dbReference>
<dbReference type="KEGG" id="lmu:LBLM1_11250"/>
<sequence length="118" mass="14216">MKMKYINQLTDDELEKLYATFIKSYGEFKVKWLDAFKDYPTITLDGSYYALNADNAETLFVYFEINDYGVFSNDNNDIDWFGYDTELTKIMRKFMLNKFGKQYMEDCFWNDFVGEDYD</sequence>
<geneLocation type="plasmid" evidence="1 2">
    <name>pLM1</name>
</geneLocation>
<keyword evidence="1" id="KW-0614">Plasmid</keyword>
<dbReference type="HOGENOM" id="CLU_2130311_0_0_9"/>
<keyword evidence="2" id="KW-1185">Reference proteome</keyword>
<protein>
    <submittedName>
        <fullName evidence="1">Uncharacterized protein</fullName>
    </submittedName>
</protein>
<evidence type="ECO:0000313" key="1">
    <source>
        <dbReference type="EMBL" id="AJT51596.1"/>
    </source>
</evidence>
<gene>
    <name evidence="1" type="ORF">LBLM1_11250</name>
</gene>